<keyword evidence="2" id="KW-1185">Reference proteome</keyword>
<protein>
    <submittedName>
        <fullName evidence="1">Uncharacterized protein</fullName>
    </submittedName>
</protein>
<dbReference type="EMBL" id="CP034346">
    <property type="protein sequence ID" value="AZS13999.1"/>
    <property type="molecule type" value="Genomic_DNA"/>
</dbReference>
<proteinExistence type="predicted"/>
<gene>
    <name evidence="1" type="ORF">EI981_05730</name>
</gene>
<dbReference type="KEGG" id="plut:EI981_05730"/>
<reference evidence="2" key="1">
    <citation type="submission" date="2018-12" db="EMBL/GenBank/DDBJ databases">
        <title>Complete genome sequence of Paenibacillus sp. MBLB1234.</title>
        <authorList>
            <person name="Nam Y.-D."/>
            <person name="Kang J."/>
            <person name="Chung W.-H."/>
            <person name="Park Y.S."/>
        </authorList>
    </citation>
    <scope>NUCLEOTIDE SEQUENCE [LARGE SCALE GENOMIC DNA]</scope>
    <source>
        <strain evidence="2">MBLB1234</strain>
    </source>
</reference>
<evidence type="ECO:0000313" key="2">
    <source>
        <dbReference type="Proteomes" id="UP000270678"/>
    </source>
</evidence>
<dbReference type="AlphaFoldDB" id="A0A3S9UUI1"/>
<organism evidence="1 2">
    <name type="scientific">Paenibacillus lutimineralis</name>
    <dbReference type="NCBI Taxonomy" id="2707005"/>
    <lineage>
        <taxon>Bacteria</taxon>
        <taxon>Bacillati</taxon>
        <taxon>Bacillota</taxon>
        <taxon>Bacilli</taxon>
        <taxon>Bacillales</taxon>
        <taxon>Paenibacillaceae</taxon>
        <taxon>Paenibacillus</taxon>
    </lineage>
</organism>
<accession>A0A3S9UUI1</accession>
<sequence>MTHSEFIQLVKCGMEYNFYVKDEEYWISSNENGYYLTRVRDSSSQEFKTPEELLENGRINGLSLFDLWDDLKDFFQ</sequence>
<evidence type="ECO:0000313" key="1">
    <source>
        <dbReference type="EMBL" id="AZS13999.1"/>
    </source>
</evidence>
<dbReference type="Proteomes" id="UP000270678">
    <property type="component" value="Chromosome"/>
</dbReference>
<name>A0A3S9UUI1_9BACL</name>
<dbReference type="OrthoDB" id="2187943at2"/>